<evidence type="ECO:0000259" key="5">
    <source>
        <dbReference type="PROSITE" id="PS50977"/>
    </source>
</evidence>
<evidence type="ECO:0000256" key="2">
    <source>
        <dbReference type="ARBA" id="ARBA00023125"/>
    </source>
</evidence>
<dbReference type="OrthoDB" id="4143918at2"/>
<evidence type="ECO:0000256" key="4">
    <source>
        <dbReference type="PROSITE-ProRule" id="PRU00335"/>
    </source>
</evidence>
<dbReference type="InterPro" id="IPR009057">
    <property type="entry name" value="Homeodomain-like_sf"/>
</dbReference>
<proteinExistence type="predicted"/>
<keyword evidence="7" id="KW-1185">Reference proteome</keyword>
<feature type="domain" description="HTH tetR-type" evidence="5">
    <location>
        <begin position="18"/>
        <end position="78"/>
    </location>
</feature>
<dbReference type="PROSITE" id="PS50977">
    <property type="entry name" value="HTH_TETR_2"/>
    <property type="match status" value="1"/>
</dbReference>
<reference evidence="7" key="1">
    <citation type="submission" date="2016-10" db="EMBL/GenBank/DDBJ databases">
        <authorList>
            <person name="Varghese N."/>
            <person name="Submissions S."/>
        </authorList>
    </citation>
    <scope>NUCLEOTIDE SEQUENCE [LARGE SCALE GENOMIC DNA]</scope>
    <source>
        <strain evidence="7">DSM 44771</strain>
    </source>
</reference>
<keyword evidence="1" id="KW-0805">Transcription regulation</keyword>
<accession>A0A1I6UF36</accession>
<dbReference type="GO" id="GO:0000976">
    <property type="term" value="F:transcription cis-regulatory region binding"/>
    <property type="evidence" value="ECO:0007669"/>
    <property type="project" value="TreeGrafter"/>
</dbReference>
<dbReference type="InterPro" id="IPR041347">
    <property type="entry name" value="MftR_C"/>
</dbReference>
<dbReference type="GO" id="GO:0003700">
    <property type="term" value="F:DNA-binding transcription factor activity"/>
    <property type="evidence" value="ECO:0007669"/>
    <property type="project" value="TreeGrafter"/>
</dbReference>
<dbReference type="InterPro" id="IPR050109">
    <property type="entry name" value="HTH-type_TetR-like_transc_reg"/>
</dbReference>
<keyword evidence="2 4" id="KW-0238">DNA-binding</keyword>
<dbReference type="PANTHER" id="PTHR30055:SF238">
    <property type="entry name" value="MYCOFACTOCIN BIOSYNTHESIS TRANSCRIPTIONAL REGULATOR MFTR-RELATED"/>
    <property type="match status" value="1"/>
</dbReference>
<dbReference type="Pfam" id="PF00440">
    <property type="entry name" value="TetR_N"/>
    <property type="match status" value="1"/>
</dbReference>
<evidence type="ECO:0000256" key="3">
    <source>
        <dbReference type="ARBA" id="ARBA00023163"/>
    </source>
</evidence>
<sequence>MRPVHDDAQDPRRTSGLGARRLDVSRTAMRIFGEDGDTSAIVERIAAEAGVSARTFHRYFPAKEDVVRPVFERSAELTSAALRAAPRDGDPVDVLVDAMMALLDETQQRMTPQHQVFMQLVSELPELRLRWRETATTTQDAVREFLAGRIDADLDPRLQDLPSSLVVHAVHHVLELWLRGATPEELDPLLRRGLRTVFDGLRLRETGRGRRAG</sequence>
<feature type="DNA-binding region" description="H-T-H motif" evidence="4">
    <location>
        <begin position="41"/>
        <end position="60"/>
    </location>
</feature>
<dbReference type="Proteomes" id="UP000198852">
    <property type="component" value="Unassembled WGS sequence"/>
</dbReference>
<dbReference type="STRING" id="95161.SAMN05660874_04867"/>
<dbReference type="Gene3D" id="1.10.357.10">
    <property type="entry name" value="Tetracycline Repressor, domain 2"/>
    <property type="match status" value="1"/>
</dbReference>
<dbReference type="RefSeq" id="WP_093422330.1">
    <property type="nucleotide sequence ID" value="NZ_FOZX01000010.1"/>
</dbReference>
<organism evidence="6 7">
    <name type="scientific">Saccharopolyspora flava</name>
    <dbReference type="NCBI Taxonomy" id="95161"/>
    <lineage>
        <taxon>Bacteria</taxon>
        <taxon>Bacillati</taxon>
        <taxon>Actinomycetota</taxon>
        <taxon>Actinomycetes</taxon>
        <taxon>Pseudonocardiales</taxon>
        <taxon>Pseudonocardiaceae</taxon>
        <taxon>Saccharopolyspora</taxon>
    </lineage>
</organism>
<evidence type="ECO:0000256" key="1">
    <source>
        <dbReference type="ARBA" id="ARBA00023015"/>
    </source>
</evidence>
<dbReference type="InterPro" id="IPR001647">
    <property type="entry name" value="HTH_TetR"/>
</dbReference>
<dbReference type="Pfam" id="PF17754">
    <property type="entry name" value="TetR_C_14"/>
    <property type="match status" value="1"/>
</dbReference>
<keyword evidence="3" id="KW-0804">Transcription</keyword>
<dbReference type="PRINTS" id="PR00455">
    <property type="entry name" value="HTHTETR"/>
</dbReference>
<evidence type="ECO:0000313" key="6">
    <source>
        <dbReference type="EMBL" id="SFT00040.1"/>
    </source>
</evidence>
<dbReference type="SUPFAM" id="SSF46689">
    <property type="entry name" value="Homeodomain-like"/>
    <property type="match status" value="1"/>
</dbReference>
<name>A0A1I6UF36_9PSEU</name>
<gene>
    <name evidence="6" type="ORF">SAMN05660874_04867</name>
</gene>
<evidence type="ECO:0000313" key="7">
    <source>
        <dbReference type="Proteomes" id="UP000198852"/>
    </source>
</evidence>
<dbReference type="PANTHER" id="PTHR30055">
    <property type="entry name" value="HTH-TYPE TRANSCRIPTIONAL REGULATOR RUTR"/>
    <property type="match status" value="1"/>
</dbReference>
<dbReference type="EMBL" id="FOZX01000010">
    <property type="protein sequence ID" value="SFT00040.1"/>
    <property type="molecule type" value="Genomic_DNA"/>
</dbReference>
<dbReference type="AlphaFoldDB" id="A0A1I6UF36"/>
<protein>
    <submittedName>
        <fullName evidence="6">Transcriptional regulator, TetR family</fullName>
    </submittedName>
</protein>